<sequence length="154" mass="16640">ALFSTLLFLLLLLLLSPFTLHHSPFAIRHSPFAVRPVLFCSGCLFLTALPLPPNSEVHSSRPPRPPRGSSTIATGFGPILGVGINWTLWRPLTPPPPTPFPPPSVRTTHRISLSSLPRFLFCPFCLAFSGSLVADCFRQDGSTLACTPTPGGVR</sequence>
<proteinExistence type="predicted"/>
<dbReference type="Proteomes" id="UP000784294">
    <property type="component" value="Unassembled WGS sequence"/>
</dbReference>
<reference evidence="2" key="1">
    <citation type="submission" date="2018-11" db="EMBL/GenBank/DDBJ databases">
        <authorList>
            <consortium name="Pathogen Informatics"/>
        </authorList>
    </citation>
    <scope>NUCLEOTIDE SEQUENCE</scope>
</reference>
<accession>A0A448XSL0</accession>
<feature type="chain" id="PRO_5019168470" evidence="1">
    <location>
        <begin position="22"/>
        <end position="154"/>
    </location>
</feature>
<gene>
    <name evidence="2" type="ORF">PXEA_LOCUS37433</name>
</gene>
<comment type="caution">
    <text evidence="2">The sequence shown here is derived from an EMBL/GenBank/DDBJ whole genome shotgun (WGS) entry which is preliminary data.</text>
</comment>
<keyword evidence="3" id="KW-1185">Reference proteome</keyword>
<evidence type="ECO:0000313" key="2">
    <source>
        <dbReference type="EMBL" id="VEL43993.1"/>
    </source>
</evidence>
<dbReference type="EMBL" id="CAAALY010287788">
    <property type="protein sequence ID" value="VEL43993.1"/>
    <property type="molecule type" value="Genomic_DNA"/>
</dbReference>
<feature type="non-terminal residue" evidence="2">
    <location>
        <position position="1"/>
    </location>
</feature>
<name>A0A448XSL0_9PLAT</name>
<evidence type="ECO:0000256" key="1">
    <source>
        <dbReference type="SAM" id="SignalP"/>
    </source>
</evidence>
<keyword evidence="1" id="KW-0732">Signal</keyword>
<evidence type="ECO:0000313" key="3">
    <source>
        <dbReference type="Proteomes" id="UP000784294"/>
    </source>
</evidence>
<dbReference type="AlphaFoldDB" id="A0A448XSL0"/>
<protein>
    <submittedName>
        <fullName evidence="2">Uncharacterized protein</fullName>
    </submittedName>
</protein>
<feature type="signal peptide" evidence="1">
    <location>
        <begin position="1"/>
        <end position="21"/>
    </location>
</feature>
<organism evidence="2 3">
    <name type="scientific">Protopolystoma xenopodis</name>
    <dbReference type="NCBI Taxonomy" id="117903"/>
    <lineage>
        <taxon>Eukaryota</taxon>
        <taxon>Metazoa</taxon>
        <taxon>Spiralia</taxon>
        <taxon>Lophotrochozoa</taxon>
        <taxon>Platyhelminthes</taxon>
        <taxon>Monogenea</taxon>
        <taxon>Polyopisthocotylea</taxon>
        <taxon>Polystomatidea</taxon>
        <taxon>Polystomatidae</taxon>
        <taxon>Protopolystoma</taxon>
    </lineage>
</organism>